<dbReference type="AlphaFoldDB" id="M4B1K5"/>
<evidence type="ECO:0000256" key="4">
    <source>
        <dbReference type="ARBA" id="ARBA00023004"/>
    </source>
</evidence>
<evidence type="ECO:0000256" key="3">
    <source>
        <dbReference type="ARBA" id="ARBA00023002"/>
    </source>
</evidence>
<dbReference type="EnsemblProtists" id="HpaT800152">
    <property type="protein sequence ID" value="HpaP800152"/>
    <property type="gene ID" value="HpaG800152"/>
</dbReference>
<evidence type="ECO:0000313" key="7">
    <source>
        <dbReference type="EnsemblProtists" id="HpaP800152"/>
    </source>
</evidence>
<evidence type="ECO:0000256" key="5">
    <source>
        <dbReference type="PIRSR" id="PIRSR602401-1"/>
    </source>
</evidence>
<keyword evidence="6" id="KW-1133">Transmembrane helix</keyword>
<dbReference type="SUPFAM" id="SSF48264">
    <property type="entry name" value="Cytochrome P450"/>
    <property type="match status" value="1"/>
</dbReference>
<feature type="binding site" description="axial binding residue" evidence="5">
    <location>
        <position position="476"/>
    </location>
    <ligand>
        <name>heme</name>
        <dbReference type="ChEBI" id="CHEBI:30413"/>
    </ligand>
    <ligandPart>
        <name>Fe</name>
        <dbReference type="ChEBI" id="CHEBI:18248"/>
    </ligandPart>
</feature>
<evidence type="ECO:0000313" key="8">
    <source>
        <dbReference type="Proteomes" id="UP000011713"/>
    </source>
</evidence>
<dbReference type="InParanoid" id="M4B1K5"/>
<organism evidence="7 8">
    <name type="scientific">Hyaloperonospora arabidopsidis (strain Emoy2)</name>
    <name type="common">Downy mildew agent</name>
    <name type="synonym">Peronospora arabidopsidis</name>
    <dbReference type="NCBI Taxonomy" id="559515"/>
    <lineage>
        <taxon>Eukaryota</taxon>
        <taxon>Sar</taxon>
        <taxon>Stramenopiles</taxon>
        <taxon>Oomycota</taxon>
        <taxon>Peronosporomycetes</taxon>
        <taxon>Peronosporales</taxon>
        <taxon>Peronosporaceae</taxon>
        <taxon>Hyaloperonospora</taxon>
    </lineage>
</organism>
<dbReference type="PRINTS" id="PR00463">
    <property type="entry name" value="EP450I"/>
</dbReference>
<dbReference type="InterPro" id="IPR036396">
    <property type="entry name" value="Cyt_P450_sf"/>
</dbReference>
<reference evidence="8" key="1">
    <citation type="journal article" date="2010" name="Science">
        <title>Signatures of adaptation to obligate biotrophy in the Hyaloperonospora arabidopsidis genome.</title>
        <authorList>
            <person name="Baxter L."/>
            <person name="Tripathy S."/>
            <person name="Ishaque N."/>
            <person name="Boot N."/>
            <person name="Cabral A."/>
            <person name="Kemen E."/>
            <person name="Thines M."/>
            <person name="Ah-Fong A."/>
            <person name="Anderson R."/>
            <person name="Badejoko W."/>
            <person name="Bittner-Eddy P."/>
            <person name="Boore J.L."/>
            <person name="Chibucos M.C."/>
            <person name="Coates M."/>
            <person name="Dehal P."/>
            <person name="Delehaunty K."/>
            <person name="Dong S."/>
            <person name="Downton P."/>
            <person name="Dumas B."/>
            <person name="Fabro G."/>
            <person name="Fronick C."/>
            <person name="Fuerstenberg S.I."/>
            <person name="Fulton L."/>
            <person name="Gaulin E."/>
            <person name="Govers F."/>
            <person name="Hughes L."/>
            <person name="Humphray S."/>
            <person name="Jiang R.H."/>
            <person name="Judelson H."/>
            <person name="Kamoun S."/>
            <person name="Kyung K."/>
            <person name="Meijer H."/>
            <person name="Minx P."/>
            <person name="Morris P."/>
            <person name="Nelson J."/>
            <person name="Phuntumart V."/>
            <person name="Qutob D."/>
            <person name="Rehmany A."/>
            <person name="Rougon-Cardoso A."/>
            <person name="Ryden P."/>
            <person name="Torto-Alalibo T."/>
            <person name="Studholme D."/>
            <person name="Wang Y."/>
            <person name="Win J."/>
            <person name="Wood J."/>
            <person name="Clifton S.W."/>
            <person name="Rogers J."/>
            <person name="Van den Ackerveken G."/>
            <person name="Jones J.D."/>
            <person name="McDowell J.M."/>
            <person name="Beynon J."/>
            <person name="Tyler B.M."/>
        </authorList>
    </citation>
    <scope>NUCLEOTIDE SEQUENCE [LARGE SCALE GENOMIC DNA]</scope>
    <source>
        <strain evidence="8">Emoy2</strain>
    </source>
</reference>
<keyword evidence="4 5" id="KW-0408">Iron</keyword>
<evidence type="ECO:0000256" key="2">
    <source>
        <dbReference type="ARBA" id="ARBA00022723"/>
    </source>
</evidence>
<keyword evidence="6" id="KW-0472">Membrane</keyword>
<evidence type="ECO:0000256" key="1">
    <source>
        <dbReference type="ARBA" id="ARBA00010617"/>
    </source>
</evidence>
<dbReference type="VEuPathDB" id="FungiDB:HpaG800152"/>
<keyword evidence="2 5" id="KW-0479">Metal-binding</keyword>
<dbReference type="GO" id="GO:0004497">
    <property type="term" value="F:monooxygenase activity"/>
    <property type="evidence" value="ECO:0007669"/>
    <property type="project" value="InterPro"/>
</dbReference>
<name>M4B1K5_HYAAE</name>
<dbReference type="GO" id="GO:0005506">
    <property type="term" value="F:iron ion binding"/>
    <property type="evidence" value="ECO:0007669"/>
    <property type="project" value="InterPro"/>
</dbReference>
<dbReference type="PANTHER" id="PTHR24296">
    <property type="entry name" value="CYTOCHROME P450"/>
    <property type="match status" value="1"/>
</dbReference>
<keyword evidence="5" id="KW-0349">Heme</keyword>
<dbReference type="PRINTS" id="PR00385">
    <property type="entry name" value="P450"/>
</dbReference>
<evidence type="ECO:0000256" key="6">
    <source>
        <dbReference type="SAM" id="Phobius"/>
    </source>
</evidence>
<keyword evidence="6" id="KW-0812">Transmembrane</keyword>
<dbReference type="InterPro" id="IPR002401">
    <property type="entry name" value="Cyt_P450_E_grp-I"/>
</dbReference>
<keyword evidence="8" id="KW-1185">Reference proteome</keyword>
<dbReference type="CDD" id="cd11064">
    <property type="entry name" value="CYP86A"/>
    <property type="match status" value="1"/>
</dbReference>
<dbReference type="GO" id="GO:0016705">
    <property type="term" value="F:oxidoreductase activity, acting on paired donors, with incorporation or reduction of molecular oxygen"/>
    <property type="evidence" value="ECO:0007669"/>
    <property type="project" value="InterPro"/>
</dbReference>
<proteinExistence type="inferred from homology"/>
<accession>M4B1K5</accession>
<keyword evidence="3" id="KW-0560">Oxidoreductase</keyword>
<dbReference type="InterPro" id="IPR001128">
    <property type="entry name" value="Cyt_P450"/>
</dbReference>
<sequence>MYASYVGEQYNWTTVSAIVCLALIFGYLAIPSAQTRAVLRLPRPSGCLPILGNTLLIARVQLSGRFHDWVSDICRKNQGRPWCMHVLGKAPTVFVCTPEDFEDIQKTQYEAFGKNPLFVEAATDVLGQGVFAISGPLWYHQRKVASRLFSTQMIQYNMDVVVSEKCKQLMRSLDLASRRENSTNGVVSLKGMLDLFTMDVFCKVGFGIEMQGMERQPIIAMLEALQRSSARIVGRILEPSWSWKLRRYLSFGAEKQFASDMKRVNDMLYKFIARSVKEKASRDAGGHEDSDSRMDLISLHLEQEAADNGKHGEILPKNLRDFLVSFLAAGQDTTATAMSWFVVMMNRYPKVLERVREEIRDKLPDLANGKQRVPSLHETHHLVYLDAAVRETLRLFPVAPISGRTATRDVTMSNGLFLVKGTSVHMPHYAMGRMGSVWGPDADEFKPERWIDSSSGKVSAVSSFKFSAFYGGPHACLGMKFAMSEIKITLAALLSRYDFETLRDPFDYTYRMALSLRIDGGLNVAVSQLTEQKQQEVSEISKSSAS</sequence>
<dbReference type="HOGENOM" id="CLU_001570_27_2_1"/>
<dbReference type="Gene3D" id="1.10.630.10">
    <property type="entry name" value="Cytochrome P450"/>
    <property type="match status" value="1"/>
</dbReference>
<dbReference type="Pfam" id="PF00067">
    <property type="entry name" value="p450"/>
    <property type="match status" value="1"/>
</dbReference>
<reference evidence="7" key="2">
    <citation type="submission" date="2015-06" db="UniProtKB">
        <authorList>
            <consortium name="EnsemblProtists"/>
        </authorList>
    </citation>
    <scope>IDENTIFICATION</scope>
    <source>
        <strain evidence="7">Emoy2</strain>
    </source>
</reference>
<comment type="cofactor">
    <cofactor evidence="5">
        <name>heme</name>
        <dbReference type="ChEBI" id="CHEBI:30413"/>
    </cofactor>
</comment>
<dbReference type="EMBL" id="JH597776">
    <property type="status" value="NOT_ANNOTATED_CDS"/>
    <property type="molecule type" value="Genomic_DNA"/>
</dbReference>
<feature type="transmembrane region" description="Helical" evidence="6">
    <location>
        <begin position="12"/>
        <end position="30"/>
    </location>
</feature>
<dbReference type="eggNOG" id="KOG0157">
    <property type="taxonomic scope" value="Eukaryota"/>
</dbReference>
<dbReference type="GO" id="GO:0020037">
    <property type="term" value="F:heme binding"/>
    <property type="evidence" value="ECO:0007669"/>
    <property type="project" value="InterPro"/>
</dbReference>
<dbReference type="Proteomes" id="UP000011713">
    <property type="component" value="Unassembled WGS sequence"/>
</dbReference>
<protein>
    <submittedName>
        <fullName evidence="7">Uncharacterized protein</fullName>
    </submittedName>
</protein>
<comment type="similarity">
    <text evidence="1">Belongs to the cytochrome P450 family.</text>
</comment>
<dbReference type="OMA" id="WSERYGH"/>
<dbReference type="STRING" id="559515.M4B1K5"/>